<dbReference type="AlphaFoldDB" id="A0A9D3WPZ2"/>
<dbReference type="EMBL" id="JAHDVG010000488">
    <property type="protein sequence ID" value="KAH1165203.1"/>
    <property type="molecule type" value="Genomic_DNA"/>
</dbReference>
<feature type="region of interest" description="Disordered" evidence="1">
    <location>
        <begin position="1"/>
        <end position="30"/>
    </location>
</feature>
<sequence length="110" mass="11587">MAAASSQRGIPASFCALPSSSSRGTPLPHLPADALPSALPLPAIAPIRFVLSWGQSSIFALTVDIGLETGWGNEKMHPPDGMQEDSLRPDATWSSSEQEQDSASSQEDPQ</sequence>
<evidence type="ECO:0000313" key="2">
    <source>
        <dbReference type="EMBL" id="KAH1165203.1"/>
    </source>
</evidence>
<dbReference type="Proteomes" id="UP000827986">
    <property type="component" value="Unassembled WGS sequence"/>
</dbReference>
<organism evidence="2 3">
    <name type="scientific">Mauremys mutica</name>
    <name type="common">yellowpond turtle</name>
    <dbReference type="NCBI Taxonomy" id="74926"/>
    <lineage>
        <taxon>Eukaryota</taxon>
        <taxon>Metazoa</taxon>
        <taxon>Chordata</taxon>
        <taxon>Craniata</taxon>
        <taxon>Vertebrata</taxon>
        <taxon>Euteleostomi</taxon>
        <taxon>Archelosauria</taxon>
        <taxon>Testudinata</taxon>
        <taxon>Testudines</taxon>
        <taxon>Cryptodira</taxon>
        <taxon>Durocryptodira</taxon>
        <taxon>Testudinoidea</taxon>
        <taxon>Geoemydidae</taxon>
        <taxon>Geoemydinae</taxon>
        <taxon>Mauremys</taxon>
    </lineage>
</organism>
<proteinExistence type="predicted"/>
<feature type="compositionally biased region" description="Low complexity" evidence="1">
    <location>
        <begin position="94"/>
        <end position="110"/>
    </location>
</feature>
<protein>
    <submittedName>
        <fullName evidence="2">Uncharacterized protein</fullName>
    </submittedName>
</protein>
<feature type="region of interest" description="Disordered" evidence="1">
    <location>
        <begin position="69"/>
        <end position="110"/>
    </location>
</feature>
<evidence type="ECO:0000256" key="1">
    <source>
        <dbReference type="SAM" id="MobiDB-lite"/>
    </source>
</evidence>
<keyword evidence="3" id="KW-1185">Reference proteome</keyword>
<accession>A0A9D3WPZ2</accession>
<reference evidence="2" key="1">
    <citation type="submission" date="2021-09" db="EMBL/GenBank/DDBJ databases">
        <title>The genome of Mauremys mutica provides insights into the evolution of semi-aquatic lifestyle.</title>
        <authorList>
            <person name="Gong S."/>
            <person name="Gao Y."/>
        </authorList>
    </citation>
    <scope>NUCLEOTIDE SEQUENCE</scope>
    <source>
        <strain evidence="2">MM-2020</strain>
        <tissue evidence="2">Muscle</tissue>
    </source>
</reference>
<comment type="caution">
    <text evidence="2">The sequence shown here is derived from an EMBL/GenBank/DDBJ whole genome shotgun (WGS) entry which is preliminary data.</text>
</comment>
<gene>
    <name evidence="2" type="ORF">KIL84_022762</name>
</gene>
<evidence type="ECO:0000313" key="3">
    <source>
        <dbReference type="Proteomes" id="UP000827986"/>
    </source>
</evidence>
<name>A0A9D3WPZ2_9SAUR</name>